<gene>
    <name evidence="1" type="ORF">Sf11_gp75</name>
</gene>
<evidence type="ECO:0000313" key="1">
    <source>
        <dbReference type="EMBL" id="ATE85722.1"/>
    </source>
</evidence>
<evidence type="ECO:0000313" key="2">
    <source>
        <dbReference type="Proteomes" id="UP000223389"/>
    </source>
</evidence>
<dbReference type="Proteomes" id="UP000223389">
    <property type="component" value="Segment"/>
</dbReference>
<sequence length="65" mass="7234">MSNRYIYHYNAITKGGAASMSGIAQINFRIKSQEDLEVLKGLINRDGFAVHAVTSLSYLGRENDK</sequence>
<organism evidence="1 2">
    <name type="scientific">Shigella phage Sf11 SMD-2017</name>
    <dbReference type="NCBI Taxonomy" id="2282196"/>
    <lineage>
        <taxon>Viruses</taxon>
        <taxon>Duplodnaviria</taxon>
        <taxon>Heunggongvirae</taxon>
        <taxon>Uroviricota</taxon>
        <taxon>Caudoviricetes</taxon>
        <taxon>Cedarrivervirus</taxon>
        <taxon>Cedarrivervirus Sf11</taxon>
    </lineage>
</organism>
<name>A0A291AXH6_9CAUD</name>
<keyword evidence="2" id="KW-1185">Reference proteome</keyword>
<proteinExistence type="predicted"/>
<reference evidence="1 2" key="1">
    <citation type="submission" date="2017-05" db="EMBL/GenBank/DDBJ databases">
        <title>The isolation and characterization of 16 novel Shigella-infecting phages from the environment.</title>
        <authorList>
            <person name="Doore S.M."/>
            <person name="Schrad J.R."/>
            <person name="Dover J.A."/>
            <person name="Parent K.N."/>
        </authorList>
    </citation>
    <scope>NUCLEOTIDE SEQUENCE [LARGE SCALE GENOMIC DNA]</scope>
</reference>
<dbReference type="EMBL" id="MF158038">
    <property type="protein sequence ID" value="ATE85722.1"/>
    <property type="molecule type" value="Genomic_DNA"/>
</dbReference>
<accession>A0A291AXH6</accession>
<protein>
    <submittedName>
        <fullName evidence="1">Uncharacterized protein</fullName>
    </submittedName>
</protein>